<feature type="region of interest" description="Disordered" evidence="1">
    <location>
        <begin position="59"/>
        <end position="118"/>
    </location>
</feature>
<dbReference type="InterPro" id="IPR046528">
    <property type="entry name" value="DUF6593"/>
</dbReference>
<dbReference type="Pfam" id="PF20236">
    <property type="entry name" value="DUF6593"/>
    <property type="match status" value="1"/>
</dbReference>
<gene>
    <name evidence="3" type="ORF">AGABI1DRAFT_120992</name>
</gene>
<proteinExistence type="predicted"/>
<dbReference type="EMBL" id="JH971390">
    <property type="protein sequence ID" value="EKM79680.1"/>
    <property type="molecule type" value="Genomic_DNA"/>
</dbReference>
<dbReference type="eggNOG" id="ENOG502RD4V">
    <property type="taxonomic scope" value="Eukaryota"/>
</dbReference>
<dbReference type="HOGENOM" id="CLU_084280_4_0_1"/>
<keyword evidence="4" id="KW-1185">Reference proteome</keyword>
<feature type="compositionally biased region" description="Basic and acidic residues" evidence="1">
    <location>
        <begin position="85"/>
        <end position="97"/>
    </location>
</feature>
<feature type="domain" description="DUF6593" evidence="2">
    <location>
        <begin position="128"/>
        <end position="243"/>
    </location>
</feature>
<evidence type="ECO:0000259" key="2">
    <source>
        <dbReference type="Pfam" id="PF20236"/>
    </source>
</evidence>
<organism evidence="3 4">
    <name type="scientific">Agaricus bisporus var. burnettii (strain JB137-S8 / ATCC MYA-4627 / FGSC 10392)</name>
    <name type="common">White button mushroom</name>
    <dbReference type="NCBI Taxonomy" id="597362"/>
    <lineage>
        <taxon>Eukaryota</taxon>
        <taxon>Fungi</taxon>
        <taxon>Dikarya</taxon>
        <taxon>Basidiomycota</taxon>
        <taxon>Agaricomycotina</taxon>
        <taxon>Agaricomycetes</taxon>
        <taxon>Agaricomycetidae</taxon>
        <taxon>Agaricales</taxon>
        <taxon>Agaricineae</taxon>
        <taxon>Agaricaceae</taxon>
        <taxon>Agaricus</taxon>
    </lineage>
</organism>
<dbReference type="InParanoid" id="K5XWR4"/>
<evidence type="ECO:0000313" key="3">
    <source>
        <dbReference type="EMBL" id="EKM79680.1"/>
    </source>
</evidence>
<evidence type="ECO:0000256" key="1">
    <source>
        <dbReference type="SAM" id="MobiDB-lite"/>
    </source>
</evidence>
<dbReference type="AlphaFoldDB" id="K5XWR4"/>
<evidence type="ECO:0000313" key="4">
    <source>
        <dbReference type="Proteomes" id="UP000008493"/>
    </source>
</evidence>
<dbReference type="KEGG" id="abp:AGABI1DRAFT120992"/>
<dbReference type="OrthoDB" id="3360976at2759"/>
<reference evidence="4" key="1">
    <citation type="journal article" date="2012" name="Proc. Natl. Acad. Sci. U.S.A.">
        <title>Genome sequence of the button mushroom Agaricus bisporus reveals mechanisms governing adaptation to a humic-rich ecological niche.</title>
        <authorList>
            <person name="Morin E."/>
            <person name="Kohler A."/>
            <person name="Baker A.R."/>
            <person name="Foulongne-Oriol M."/>
            <person name="Lombard V."/>
            <person name="Nagy L.G."/>
            <person name="Ohm R.A."/>
            <person name="Patyshakuliyeva A."/>
            <person name="Brun A."/>
            <person name="Aerts A.L."/>
            <person name="Bailey A.M."/>
            <person name="Billette C."/>
            <person name="Coutinho P.M."/>
            <person name="Deakin G."/>
            <person name="Doddapaneni H."/>
            <person name="Floudas D."/>
            <person name="Grimwood J."/>
            <person name="Hilden K."/>
            <person name="Kuees U."/>
            <person name="LaButti K.M."/>
            <person name="Lapidus A."/>
            <person name="Lindquist E.A."/>
            <person name="Lucas S.M."/>
            <person name="Murat C."/>
            <person name="Riley R.W."/>
            <person name="Salamov A.A."/>
            <person name="Schmutz J."/>
            <person name="Subramanian V."/>
            <person name="Woesten H.A.B."/>
            <person name="Xu J."/>
            <person name="Eastwood D.C."/>
            <person name="Foster G.D."/>
            <person name="Sonnenberg A.S."/>
            <person name="Cullen D."/>
            <person name="de Vries R.P."/>
            <person name="Lundell T."/>
            <person name="Hibbett D.S."/>
            <person name="Henrissat B."/>
            <person name="Burton K.S."/>
            <person name="Kerrigan R.W."/>
            <person name="Challen M.P."/>
            <person name="Grigoriev I.V."/>
            <person name="Martin F."/>
        </authorList>
    </citation>
    <scope>NUCLEOTIDE SEQUENCE [LARGE SCALE GENOMIC DNA]</scope>
    <source>
        <strain evidence="4">JB137-S8 / ATCC MYA-4627 / FGSC 10392</strain>
    </source>
</reference>
<protein>
    <recommendedName>
        <fullName evidence="2">DUF6593 domain-containing protein</fullName>
    </recommendedName>
</protein>
<dbReference type="GeneID" id="18825729"/>
<accession>K5XWR4</accession>
<dbReference type="OMA" id="LAQYAFC"/>
<sequence length="260" mass="29871">MRLILSSRYPRNSTYSTETGQVLYKVNKPNTFNDGIATIRKVVNTINGVWQGDLQSQAIRPQSPHSDTAVAEQGVQEWGSLNPYRSRDSQDARFADSDREEDDPHNDHEGPSTASGLPSPDLAQYAFCAQVDFRFLTPTRFYYNGLNVPVTEYFRKEGWSAYGRGRVFKASDGKEYRWQLSLGPIEMIRNDESKERVVKYRLYRPSMGNIVKGRPPSLEVDDSCIPILDEIIMTFIYCHKLREIRERIHSLLLLESQPQD</sequence>
<dbReference type="Proteomes" id="UP000008493">
    <property type="component" value="Unassembled WGS sequence"/>
</dbReference>
<name>K5XWR4_AGABU</name>
<dbReference type="RefSeq" id="XP_007330280.1">
    <property type="nucleotide sequence ID" value="XM_007330218.1"/>
</dbReference>